<dbReference type="STRING" id="1850252.LPB136_05235"/>
<dbReference type="Proteomes" id="UP000181898">
    <property type="component" value="Chromosome"/>
</dbReference>
<dbReference type="OrthoDB" id="1188997at2"/>
<reference evidence="1 2" key="1">
    <citation type="submission" date="2016-11" db="EMBL/GenBank/DDBJ databases">
        <title>Tenacibaculum sp. LPB0136, isolated from marine environment.</title>
        <authorList>
            <person name="Kim E."/>
            <person name="Yi H."/>
        </authorList>
    </citation>
    <scope>NUCLEOTIDE SEQUENCE [LARGE SCALE GENOMIC DNA]</scope>
    <source>
        <strain evidence="1 2">LPB0136</strain>
    </source>
</reference>
<gene>
    <name evidence="1" type="ORF">LPB136_05235</name>
</gene>
<keyword evidence="2" id="KW-1185">Reference proteome</keyword>
<evidence type="ECO:0000313" key="1">
    <source>
        <dbReference type="EMBL" id="APG64800.1"/>
    </source>
</evidence>
<dbReference type="RefSeq" id="WP_072555125.1">
    <property type="nucleotide sequence ID" value="NZ_CP018155.1"/>
</dbReference>
<dbReference type="KEGG" id="ten:LPB136_05235"/>
<sequence length="325" mass="38395">MKKLLFISLIITFISCQDKFEPNKYNGDWINMDEDGGFSSLPSIIFKNDSIYFSDAYTYTTKAKFKINRNKISYFFKNDTVINKFNFSSKDSTITIGKNIYYFLKEYSDFSELTDYNLIGIKSKEKVIANSLYSSSIGFHLFKNKNDSLNLKLNDRVTSNLNELSYFINNTGIHDPFTFSTTIYIGKEVNLKNLINCYIRLTANNRNKSLIITDYNFKENSYSIFYDRISLWENQLEIFYKENKIPPVPPNLENYRNKYLKKYSPKIITINSSKDFNLLENINKESVYLISINPEMEIETYLKLKEKLIEIKRKRKVRIKTEFVL</sequence>
<name>A0A1L3JI32_9FLAO</name>
<proteinExistence type="predicted"/>
<organism evidence="1 2">
    <name type="scientific">Tenacibaculum todarodis</name>
    <dbReference type="NCBI Taxonomy" id="1850252"/>
    <lineage>
        <taxon>Bacteria</taxon>
        <taxon>Pseudomonadati</taxon>
        <taxon>Bacteroidota</taxon>
        <taxon>Flavobacteriia</taxon>
        <taxon>Flavobacteriales</taxon>
        <taxon>Flavobacteriaceae</taxon>
        <taxon>Tenacibaculum</taxon>
    </lineage>
</organism>
<evidence type="ECO:0008006" key="3">
    <source>
        <dbReference type="Google" id="ProtNLM"/>
    </source>
</evidence>
<protein>
    <recommendedName>
        <fullName evidence="3">Lipoprotein</fullName>
    </recommendedName>
</protein>
<dbReference type="PROSITE" id="PS51257">
    <property type="entry name" value="PROKAR_LIPOPROTEIN"/>
    <property type="match status" value="1"/>
</dbReference>
<dbReference type="AlphaFoldDB" id="A0A1L3JI32"/>
<dbReference type="EMBL" id="CP018155">
    <property type="protein sequence ID" value="APG64800.1"/>
    <property type="molecule type" value="Genomic_DNA"/>
</dbReference>
<accession>A0A1L3JI32</accession>
<evidence type="ECO:0000313" key="2">
    <source>
        <dbReference type="Proteomes" id="UP000181898"/>
    </source>
</evidence>